<reference evidence="4" key="1">
    <citation type="submission" date="2016-10" db="EMBL/GenBank/DDBJ databases">
        <authorList>
            <person name="Varghese N."/>
            <person name="Submissions S."/>
        </authorList>
    </citation>
    <scope>NUCLEOTIDE SEQUENCE [LARGE SCALE GENOMIC DNA]</scope>
    <source>
        <strain evidence="4">CGMCC 1.7736</strain>
    </source>
</reference>
<dbReference type="RefSeq" id="WP_089811369.1">
    <property type="nucleotide sequence ID" value="NZ_FOYT01000007.1"/>
</dbReference>
<dbReference type="InterPro" id="IPR051678">
    <property type="entry name" value="AGP_Transferase"/>
</dbReference>
<dbReference type="Gene3D" id="3.30.200.20">
    <property type="entry name" value="Phosphorylase Kinase, domain 1"/>
    <property type="match status" value="1"/>
</dbReference>
<dbReference type="GO" id="GO:0016301">
    <property type="term" value="F:kinase activity"/>
    <property type="evidence" value="ECO:0007669"/>
    <property type="project" value="UniProtKB-KW"/>
</dbReference>
<dbReference type="Gene3D" id="3.90.1200.10">
    <property type="match status" value="1"/>
</dbReference>
<proteinExistence type="predicted"/>
<sequence>MLPSLGYVTELEQAAERESAERRSEMTVGEPEARRAARRTFPDASSIAVHGDSTAGDGGVTFAFAVRDHDATYVLKFAPEEKAAQLQRGAAAYRHLDARTSVPVPGTVTVEPDGCDLPYPYSVVEHVGGDELSSIGQFRSFPRGRKRAVVREMGRALGTLHAQTAFERYGSVSGRSGALTVDDRVADWRAHYRRRYEEYADAARESPVSDLADRAVECFERMSDLVRPESGPVLLHGDFTPDNLITRDGTVRAVLDWEHAEAGCGAKELREVEENVVEIARRDEVRSDLRDALLDGYAAARPVSDAFLATKAVFGVGEFARVGAVRSFLAAGDEFDDAAFRTRAERELDARIEAAESRLDRL</sequence>
<keyword evidence="3" id="KW-0418">Kinase</keyword>
<dbReference type="PANTHER" id="PTHR21310:SF15">
    <property type="entry name" value="AMINOGLYCOSIDE PHOSPHOTRANSFERASE DOMAIN-CONTAINING PROTEIN"/>
    <property type="match status" value="1"/>
</dbReference>
<dbReference type="SUPFAM" id="SSF56112">
    <property type="entry name" value="Protein kinase-like (PK-like)"/>
    <property type="match status" value="1"/>
</dbReference>
<dbReference type="InterPro" id="IPR011009">
    <property type="entry name" value="Kinase-like_dom_sf"/>
</dbReference>
<evidence type="ECO:0000259" key="2">
    <source>
        <dbReference type="Pfam" id="PF01636"/>
    </source>
</evidence>
<dbReference type="PANTHER" id="PTHR21310">
    <property type="entry name" value="AMINOGLYCOSIDE PHOSPHOTRANSFERASE-RELATED-RELATED"/>
    <property type="match status" value="1"/>
</dbReference>
<dbReference type="AlphaFoldDB" id="A0A1I6J9W3"/>
<evidence type="ECO:0000313" key="3">
    <source>
        <dbReference type="EMBL" id="SFR75731.1"/>
    </source>
</evidence>
<dbReference type="Pfam" id="PF01636">
    <property type="entry name" value="APH"/>
    <property type="match status" value="1"/>
</dbReference>
<keyword evidence="4" id="KW-1185">Reference proteome</keyword>
<gene>
    <name evidence="3" type="ORF">SAMN04487947_4196</name>
</gene>
<feature type="domain" description="Aminoglycoside phosphotransferase" evidence="2">
    <location>
        <begin position="58"/>
        <end position="298"/>
    </location>
</feature>
<evidence type="ECO:0000313" key="4">
    <source>
        <dbReference type="Proteomes" id="UP000198531"/>
    </source>
</evidence>
<dbReference type="InterPro" id="IPR002575">
    <property type="entry name" value="Aminoglycoside_PTrfase"/>
</dbReference>
<keyword evidence="3" id="KW-0808">Transferase</keyword>
<organism evidence="3 4">
    <name type="scientific">Halogeometricum rufum</name>
    <dbReference type="NCBI Taxonomy" id="553469"/>
    <lineage>
        <taxon>Archaea</taxon>
        <taxon>Methanobacteriati</taxon>
        <taxon>Methanobacteriota</taxon>
        <taxon>Stenosarchaea group</taxon>
        <taxon>Halobacteria</taxon>
        <taxon>Halobacteriales</taxon>
        <taxon>Haloferacaceae</taxon>
        <taxon>Halogeometricum</taxon>
    </lineage>
</organism>
<feature type="region of interest" description="Disordered" evidence="1">
    <location>
        <begin position="12"/>
        <end position="41"/>
    </location>
</feature>
<dbReference type="STRING" id="553469.SAMN04487947_4196"/>
<dbReference type="OrthoDB" id="350437at2157"/>
<dbReference type="Proteomes" id="UP000198531">
    <property type="component" value="Unassembled WGS sequence"/>
</dbReference>
<feature type="compositionally biased region" description="Basic and acidic residues" evidence="1">
    <location>
        <begin position="14"/>
        <end position="35"/>
    </location>
</feature>
<protein>
    <submittedName>
        <fullName evidence="3">Predicted kinase, aminoglycoside phosphotransferase (APT) family</fullName>
    </submittedName>
</protein>
<evidence type="ECO:0000256" key="1">
    <source>
        <dbReference type="SAM" id="MobiDB-lite"/>
    </source>
</evidence>
<dbReference type="EMBL" id="FOYT01000007">
    <property type="protein sequence ID" value="SFR75731.1"/>
    <property type="molecule type" value="Genomic_DNA"/>
</dbReference>
<accession>A0A1I6J9W3</accession>
<name>A0A1I6J9W3_9EURY</name>